<dbReference type="eggNOG" id="COG0323">
    <property type="taxonomic scope" value="Bacteria"/>
</dbReference>
<dbReference type="GO" id="GO:0140664">
    <property type="term" value="F:ATP-dependent DNA damage sensor activity"/>
    <property type="evidence" value="ECO:0007669"/>
    <property type="project" value="InterPro"/>
</dbReference>
<dbReference type="InterPro" id="IPR020568">
    <property type="entry name" value="Ribosomal_Su5_D2-typ_SF"/>
</dbReference>
<dbReference type="InterPro" id="IPR042121">
    <property type="entry name" value="MutL_C_regsub"/>
</dbReference>
<dbReference type="SUPFAM" id="SSF54211">
    <property type="entry name" value="Ribosomal protein S5 domain 2-like"/>
    <property type="match status" value="1"/>
</dbReference>
<evidence type="ECO:0000256" key="3">
    <source>
        <dbReference type="ARBA" id="ARBA00022763"/>
    </source>
</evidence>
<dbReference type="Pfam" id="PF13589">
    <property type="entry name" value="HATPase_c_3"/>
    <property type="match status" value="1"/>
</dbReference>
<dbReference type="PROSITE" id="PS00058">
    <property type="entry name" value="DNA_MISMATCH_REPAIR_1"/>
    <property type="match status" value="1"/>
</dbReference>
<dbReference type="PANTHER" id="PTHR10073:SF12">
    <property type="entry name" value="DNA MISMATCH REPAIR PROTEIN MLH1"/>
    <property type="match status" value="1"/>
</dbReference>
<accession>A0A0W0VPH2</accession>
<dbReference type="PANTHER" id="PTHR10073">
    <property type="entry name" value="DNA MISMATCH REPAIR PROTEIN MLH, PMS, MUTL"/>
    <property type="match status" value="1"/>
</dbReference>
<dbReference type="InterPro" id="IPR014721">
    <property type="entry name" value="Ribsml_uS5_D2-typ_fold_subgr"/>
</dbReference>
<evidence type="ECO:0000256" key="4">
    <source>
        <dbReference type="ARBA" id="ARBA00023204"/>
    </source>
</evidence>
<feature type="domain" description="DNA mismatch repair protein S5" evidence="6">
    <location>
        <begin position="210"/>
        <end position="328"/>
    </location>
</feature>
<dbReference type="Gene3D" id="3.30.1370.100">
    <property type="entry name" value="MutL, C-terminal domain, regulatory subdomain"/>
    <property type="match status" value="1"/>
</dbReference>
<evidence type="ECO:0000256" key="1">
    <source>
        <dbReference type="ARBA" id="ARBA00006082"/>
    </source>
</evidence>
<name>A0A0W0VPH2_9GAMM</name>
<dbReference type="GO" id="GO:0032300">
    <property type="term" value="C:mismatch repair complex"/>
    <property type="evidence" value="ECO:0007669"/>
    <property type="project" value="InterPro"/>
</dbReference>
<dbReference type="InterPro" id="IPR013507">
    <property type="entry name" value="DNA_mismatch_S5_2-like"/>
</dbReference>
<dbReference type="InterPro" id="IPR014790">
    <property type="entry name" value="MutL_C"/>
</dbReference>
<reference evidence="7 8" key="1">
    <citation type="submission" date="2015-11" db="EMBL/GenBank/DDBJ databases">
        <title>Genomic analysis of 38 Legionella species identifies large and diverse effector repertoires.</title>
        <authorList>
            <person name="Burstein D."/>
            <person name="Amaro F."/>
            <person name="Zusman T."/>
            <person name="Lifshitz Z."/>
            <person name="Cohen O."/>
            <person name="Gilbert J.A."/>
            <person name="Pupko T."/>
            <person name="Shuman H.A."/>
            <person name="Segal G."/>
        </authorList>
    </citation>
    <scope>NUCLEOTIDE SEQUENCE [LARGE SCALE GENOMIC DNA]</scope>
    <source>
        <strain evidence="7 8">ATCC 49751</strain>
    </source>
</reference>
<dbReference type="SUPFAM" id="SSF55874">
    <property type="entry name" value="ATPase domain of HSP90 chaperone/DNA topoisomerase II/histidine kinase"/>
    <property type="match status" value="1"/>
</dbReference>
<dbReference type="STRING" id="45067.Llan_1290"/>
<dbReference type="InterPro" id="IPR037198">
    <property type="entry name" value="MutL_C_sf"/>
</dbReference>
<dbReference type="PATRIC" id="fig|45067.4.peg.1352"/>
<dbReference type="OrthoDB" id="9763467at2"/>
<dbReference type="GO" id="GO:0016887">
    <property type="term" value="F:ATP hydrolysis activity"/>
    <property type="evidence" value="ECO:0007669"/>
    <property type="project" value="InterPro"/>
</dbReference>
<dbReference type="Pfam" id="PF01119">
    <property type="entry name" value="DNA_mis_repair"/>
    <property type="match status" value="1"/>
</dbReference>
<keyword evidence="4 5" id="KW-0234">DNA repair</keyword>
<dbReference type="RefSeq" id="WP_028373178.1">
    <property type="nucleotide sequence ID" value="NZ_CAAAJD010000005.1"/>
</dbReference>
<sequence length="542" mass="62063">MRIQQLPVAVANQIAAGEVIERPASVVKELLENALDAGASIIHIDISHGGVNQIKVSDNGVGIIAEDLPLAIAPHATSKIRKLQDLYSIASMGFRGEALASIASVSRLTISSKPPEQQDAMRLVSDGQTINIQPCARSQGTTVDVRDLFFNAPVRKKFLKTERLELQAIETVVKRFALSAPEITITLNHNDKKLLHLPGAHNDQSKQARIRRIFGKSFLEQSAYIEVEHLKMRLFGWIGRGEFQRSQNDKQWIYINLRMVKDKLLSHAVKQAYEGLLHPGRYPAYLLYLSLNPEDVDVNVHPTKHEVRFQQPRLVHDFVSSQIQRVLQAPEQIDSYKIIEQTIEDRFSIREPRFSSSIKDHKNDLDTLICKKWITLHDSFALVMINEKPYLIDVLSLQHAWLKSILMKQKWPLVRRPLLVPVTHSIEPSKANHFHRYESQLNQIGIEIDLMSENTFLIRSLPIVVPYLNLKQLLTAIFKEYNLTNLELMELLITHQNFEPKLASQEEKEALLVYMHSEEADAQRHKWSKHLSTKLCWDLFNA</sequence>
<dbReference type="GO" id="GO:0005524">
    <property type="term" value="F:ATP binding"/>
    <property type="evidence" value="ECO:0007669"/>
    <property type="project" value="InterPro"/>
</dbReference>
<dbReference type="InterPro" id="IPR020667">
    <property type="entry name" value="DNA_mismatch_repair_MutL"/>
</dbReference>
<dbReference type="Proteomes" id="UP000054869">
    <property type="component" value="Unassembled WGS sequence"/>
</dbReference>
<dbReference type="CDD" id="cd16926">
    <property type="entry name" value="HATPase_MutL-MLH-PMS-like"/>
    <property type="match status" value="1"/>
</dbReference>
<dbReference type="Pfam" id="PF08676">
    <property type="entry name" value="MutL_C"/>
    <property type="match status" value="1"/>
</dbReference>
<comment type="caution">
    <text evidence="7">The sequence shown here is derived from an EMBL/GenBank/DDBJ whole genome shotgun (WGS) entry which is preliminary data.</text>
</comment>
<dbReference type="CDD" id="cd03482">
    <property type="entry name" value="MutL_Trans_MutL"/>
    <property type="match status" value="1"/>
</dbReference>
<gene>
    <name evidence="5 7" type="primary">mutL</name>
    <name evidence="7" type="ORF">Llan_1290</name>
</gene>
<dbReference type="Gene3D" id="3.30.565.10">
    <property type="entry name" value="Histidine kinase-like ATPase, C-terminal domain"/>
    <property type="match status" value="1"/>
</dbReference>
<keyword evidence="3 5" id="KW-0227">DNA damage</keyword>
<dbReference type="AlphaFoldDB" id="A0A0W0VPH2"/>
<dbReference type="SUPFAM" id="SSF118116">
    <property type="entry name" value="DNA mismatch repair protein MutL"/>
    <property type="match status" value="1"/>
</dbReference>
<protein>
    <recommendedName>
        <fullName evidence="2 5">DNA mismatch repair protein MutL</fullName>
    </recommendedName>
</protein>
<dbReference type="GO" id="GO:0006298">
    <property type="term" value="P:mismatch repair"/>
    <property type="evidence" value="ECO:0007669"/>
    <property type="project" value="UniProtKB-UniRule"/>
</dbReference>
<dbReference type="InterPro" id="IPR002099">
    <property type="entry name" value="MutL/Mlh/PMS"/>
</dbReference>
<dbReference type="InterPro" id="IPR038973">
    <property type="entry name" value="MutL/Mlh/Pms-like"/>
</dbReference>
<dbReference type="InterPro" id="IPR036890">
    <property type="entry name" value="HATPase_C_sf"/>
</dbReference>
<evidence type="ECO:0000256" key="5">
    <source>
        <dbReference type="HAMAP-Rule" id="MF_00149"/>
    </source>
</evidence>
<organism evidence="7 8">
    <name type="scientific">Legionella lansingensis</name>
    <dbReference type="NCBI Taxonomy" id="45067"/>
    <lineage>
        <taxon>Bacteria</taxon>
        <taxon>Pseudomonadati</taxon>
        <taxon>Pseudomonadota</taxon>
        <taxon>Gammaproteobacteria</taxon>
        <taxon>Legionellales</taxon>
        <taxon>Legionellaceae</taxon>
        <taxon>Legionella</taxon>
    </lineage>
</organism>
<dbReference type="InterPro" id="IPR014762">
    <property type="entry name" value="DNA_mismatch_repair_CS"/>
</dbReference>
<dbReference type="Gene3D" id="3.30.230.10">
    <property type="match status" value="1"/>
</dbReference>
<dbReference type="FunFam" id="3.30.565.10:FF:000003">
    <property type="entry name" value="DNA mismatch repair endonuclease MutL"/>
    <property type="match status" value="1"/>
</dbReference>
<dbReference type="GO" id="GO:0030983">
    <property type="term" value="F:mismatched DNA binding"/>
    <property type="evidence" value="ECO:0007669"/>
    <property type="project" value="InterPro"/>
</dbReference>
<keyword evidence="8" id="KW-1185">Reference proteome</keyword>
<comment type="function">
    <text evidence="5">This protein is involved in the repair of mismatches in DNA. It is required for dam-dependent methyl-directed DNA mismatch repair. May act as a 'molecular matchmaker', a protein that promotes the formation of a stable complex between two or more DNA-binding proteins in an ATP-dependent manner without itself being part of a final effector complex.</text>
</comment>
<comment type="similarity">
    <text evidence="1 5">Belongs to the DNA mismatch repair MutL/HexB family.</text>
</comment>
<evidence type="ECO:0000313" key="7">
    <source>
        <dbReference type="EMBL" id="KTD22027.1"/>
    </source>
</evidence>
<dbReference type="NCBIfam" id="TIGR00585">
    <property type="entry name" value="mutl"/>
    <property type="match status" value="1"/>
</dbReference>
<evidence type="ECO:0000256" key="2">
    <source>
        <dbReference type="ARBA" id="ARBA00021975"/>
    </source>
</evidence>
<dbReference type="EMBL" id="LNYI01000028">
    <property type="protein sequence ID" value="KTD22027.1"/>
    <property type="molecule type" value="Genomic_DNA"/>
</dbReference>
<dbReference type="SMART" id="SM01340">
    <property type="entry name" value="DNA_mis_repair"/>
    <property type="match status" value="1"/>
</dbReference>
<proteinExistence type="inferred from homology"/>
<evidence type="ECO:0000313" key="8">
    <source>
        <dbReference type="Proteomes" id="UP000054869"/>
    </source>
</evidence>
<dbReference type="HAMAP" id="MF_00149">
    <property type="entry name" value="DNA_mis_repair"/>
    <property type="match status" value="1"/>
</dbReference>
<evidence type="ECO:0000259" key="6">
    <source>
        <dbReference type="SMART" id="SM01340"/>
    </source>
</evidence>